<feature type="compositionally biased region" description="Low complexity" evidence="1">
    <location>
        <begin position="153"/>
        <end position="164"/>
    </location>
</feature>
<dbReference type="AlphaFoldDB" id="A0A9W8JLS2"/>
<accession>A0A9W8JLS2</accession>
<gene>
    <name evidence="2" type="ORF">H1R20_g1891</name>
</gene>
<protein>
    <submittedName>
        <fullName evidence="2">Uncharacterized protein</fullName>
    </submittedName>
</protein>
<dbReference type="OrthoDB" id="10581491at2759"/>
<evidence type="ECO:0000313" key="3">
    <source>
        <dbReference type="Proteomes" id="UP001140091"/>
    </source>
</evidence>
<dbReference type="Proteomes" id="UP001140091">
    <property type="component" value="Unassembled WGS sequence"/>
</dbReference>
<keyword evidence="3" id="KW-1185">Reference proteome</keyword>
<sequence>MGRVRRLELMLVGKRTKEGLDILEDVLGKEAAEMESLCLSFASDVDTQPGGLLKVPLTLMPGHVLFNGQAPRLKTLKFINCDLVSTLNSELNCVFQNLVTLELDHCLMDFLELDDAFKWWDLCRSGGMPRLENLSLRFLTRSVDPKPLPPSPGGRTPSRRGTSPSSLKFLCLEGLVEPCIALLGLMEVPTSCTVHLYVEAANPNRPEEALVSRTVTPQSEPTALVSALSRMWRDNTTPCAELSVTLKQNETLRLLHRSPAREIMVLIEPSYEGEYPDPDGTWDVLDFYRPFFNHIARPEHLPDLSEDNGASLTLDIAHKEKPILDSAFAQFLMQFRKVARLRLMGWVPYVLTANGETRDLFRITPADIACGSASSISVRSDLFSSTLLLPSIRQMTVPDHWLLHDTFRSRLKRFIDERGSPAGFTVIGTKSDYS</sequence>
<evidence type="ECO:0000256" key="1">
    <source>
        <dbReference type="SAM" id="MobiDB-lite"/>
    </source>
</evidence>
<feature type="region of interest" description="Disordered" evidence="1">
    <location>
        <begin position="144"/>
        <end position="164"/>
    </location>
</feature>
<feature type="non-terminal residue" evidence="2">
    <location>
        <position position="434"/>
    </location>
</feature>
<name>A0A9W8JLS2_9AGAR</name>
<dbReference type="EMBL" id="JANBPK010000703">
    <property type="protein sequence ID" value="KAJ2935204.1"/>
    <property type="molecule type" value="Genomic_DNA"/>
</dbReference>
<organism evidence="2 3">
    <name type="scientific">Candolleomyces eurysporus</name>
    <dbReference type="NCBI Taxonomy" id="2828524"/>
    <lineage>
        <taxon>Eukaryota</taxon>
        <taxon>Fungi</taxon>
        <taxon>Dikarya</taxon>
        <taxon>Basidiomycota</taxon>
        <taxon>Agaricomycotina</taxon>
        <taxon>Agaricomycetes</taxon>
        <taxon>Agaricomycetidae</taxon>
        <taxon>Agaricales</taxon>
        <taxon>Agaricineae</taxon>
        <taxon>Psathyrellaceae</taxon>
        <taxon>Candolleomyces</taxon>
    </lineage>
</organism>
<comment type="caution">
    <text evidence="2">The sequence shown here is derived from an EMBL/GenBank/DDBJ whole genome shotgun (WGS) entry which is preliminary data.</text>
</comment>
<proteinExistence type="predicted"/>
<reference evidence="2" key="1">
    <citation type="submission" date="2022-06" db="EMBL/GenBank/DDBJ databases">
        <title>Genome Sequence of Candolleomyces eurysporus.</title>
        <authorList>
            <person name="Buettner E."/>
        </authorList>
    </citation>
    <scope>NUCLEOTIDE SEQUENCE</scope>
    <source>
        <strain evidence="2">VTCC 930004</strain>
    </source>
</reference>
<evidence type="ECO:0000313" key="2">
    <source>
        <dbReference type="EMBL" id="KAJ2935204.1"/>
    </source>
</evidence>